<evidence type="ECO:0000313" key="4">
    <source>
        <dbReference type="Proteomes" id="UP001140206"/>
    </source>
</evidence>
<keyword evidence="3" id="KW-0695">RNA-directed DNA polymerase</keyword>
<dbReference type="Pfam" id="PF13966">
    <property type="entry name" value="zf-RVT"/>
    <property type="match status" value="1"/>
</dbReference>
<feature type="domain" description="Reverse transcriptase zinc-binding" evidence="2">
    <location>
        <begin position="234"/>
        <end position="305"/>
    </location>
</feature>
<reference evidence="3" key="1">
    <citation type="submission" date="2022-08" db="EMBL/GenBank/DDBJ databases">
        <authorList>
            <person name="Marques A."/>
        </authorList>
    </citation>
    <scope>NUCLEOTIDE SEQUENCE</scope>
    <source>
        <strain evidence="3">RhyPub2mFocal</strain>
        <tissue evidence="3">Leaves</tissue>
    </source>
</reference>
<dbReference type="InterPro" id="IPR026960">
    <property type="entry name" value="RVT-Znf"/>
</dbReference>
<dbReference type="EMBL" id="JAMFTS010000001">
    <property type="protein sequence ID" value="KAJ4811332.1"/>
    <property type="molecule type" value="Genomic_DNA"/>
</dbReference>
<dbReference type="GO" id="GO:0003676">
    <property type="term" value="F:nucleic acid binding"/>
    <property type="evidence" value="ECO:0007669"/>
    <property type="project" value="InterPro"/>
</dbReference>
<evidence type="ECO:0000259" key="2">
    <source>
        <dbReference type="Pfam" id="PF13966"/>
    </source>
</evidence>
<accession>A0AAV8H6G6</accession>
<evidence type="ECO:0000259" key="1">
    <source>
        <dbReference type="Pfam" id="PF13456"/>
    </source>
</evidence>
<dbReference type="InterPro" id="IPR002156">
    <property type="entry name" value="RNaseH_domain"/>
</dbReference>
<keyword evidence="4" id="KW-1185">Reference proteome</keyword>
<dbReference type="InterPro" id="IPR012337">
    <property type="entry name" value="RNaseH-like_sf"/>
</dbReference>
<dbReference type="AlphaFoldDB" id="A0AAV8H6G6"/>
<keyword evidence="3" id="KW-0808">Transferase</keyword>
<proteinExistence type="predicted"/>
<dbReference type="GO" id="GO:0003964">
    <property type="term" value="F:RNA-directed DNA polymerase activity"/>
    <property type="evidence" value="ECO:0007669"/>
    <property type="project" value="UniProtKB-KW"/>
</dbReference>
<dbReference type="InterPro" id="IPR036397">
    <property type="entry name" value="RNaseH_sf"/>
</dbReference>
<evidence type="ECO:0000313" key="3">
    <source>
        <dbReference type="EMBL" id="KAJ4811332.1"/>
    </source>
</evidence>
<feature type="domain" description="RNase H type-1" evidence="1">
    <location>
        <begin position="418"/>
        <end position="530"/>
    </location>
</feature>
<name>A0AAV8H6G6_9POAL</name>
<comment type="caution">
    <text evidence="3">The sequence shown here is derived from an EMBL/GenBank/DDBJ whole genome shotgun (WGS) entry which is preliminary data.</text>
</comment>
<dbReference type="Proteomes" id="UP001140206">
    <property type="component" value="Chromosome 1"/>
</dbReference>
<dbReference type="PANTHER" id="PTHR33116">
    <property type="entry name" value="REVERSE TRANSCRIPTASE ZINC-BINDING DOMAIN-CONTAINING PROTEIN-RELATED-RELATED"/>
    <property type="match status" value="1"/>
</dbReference>
<dbReference type="PANTHER" id="PTHR33116:SF78">
    <property type="entry name" value="OS12G0587133 PROTEIN"/>
    <property type="match status" value="1"/>
</dbReference>
<dbReference type="InterPro" id="IPR044730">
    <property type="entry name" value="RNase_H-like_dom_plant"/>
</dbReference>
<dbReference type="Gene3D" id="3.30.420.10">
    <property type="entry name" value="Ribonuclease H-like superfamily/Ribonuclease H"/>
    <property type="match status" value="1"/>
</dbReference>
<gene>
    <name evidence="3" type="ORF">LUZ62_023898</name>
</gene>
<keyword evidence="3" id="KW-0548">Nucleotidyltransferase</keyword>
<dbReference type="Pfam" id="PF13456">
    <property type="entry name" value="RVT_3"/>
    <property type="match status" value="1"/>
</dbReference>
<dbReference type="SUPFAM" id="SSF53098">
    <property type="entry name" value="Ribonuclease H-like"/>
    <property type="match status" value="1"/>
</dbReference>
<dbReference type="CDD" id="cd06222">
    <property type="entry name" value="RNase_H_like"/>
    <property type="match status" value="1"/>
</dbReference>
<organism evidence="3 4">
    <name type="scientific">Rhynchospora pubera</name>
    <dbReference type="NCBI Taxonomy" id="906938"/>
    <lineage>
        <taxon>Eukaryota</taxon>
        <taxon>Viridiplantae</taxon>
        <taxon>Streptophyta</taxon>
        <taxon>Embryophyta</taxon>
        <taxon>Tracheophyta</taxon>
        <taxon>Spermatophyta</taxon>
        <taxon>Magnoliopsida</taxon>
        <taxon>Liliopsida</taxon>
        <taxon>Poales</taxon>
        <taxon>Cyperaceae</taxon>
        <taxon>Cyperoideae</taxon>
        <taxon>Rhynchosporeae</taxon>
        <taxon>Rhynchospora</taxon>
    </lineage>
</organism>
<dbReference type="GO" id="GO:0004523">
    <property type="term" value="F:RNA-DNA hybrid ribonuclease activity"/>
    <property type="evidence" value="ECO:0007669"/>
    <property type="project" value="InterPro"/>
</dbReference>
<sequence length="554" mass="63092">MILYNVAGGPLPETTVQTLNKMIRSFFWESAGKKKMHLISWSSITKPKCLGGLGIRDVSILNDAVVMKMLWKLACGDYDDRIWVKIIKAKYLSKSPLWLVNVPTSCTKIWRAILQMRVTLKHHVTWQLGKGDKCHVYGEPWHDFWLSFLPANRASKNMLISDLTSQDHNRWDTEKMVQVLGFHEALFIACKYPKPPCNPNNSDRLIFMASQNGKFTYKIATKLLQGNVTPLNQQASCILKVIWHTPGLMPRIRLFLWKLLFNSVPTQAMYAHRLNRSIPSCHLCNNHPDELHHALFTCHVARAFWFSSSLGLQTTDLPTDITQLLYVVCNSLQGDAFISFSCHIWALWKHRCAATHDGKEFSIPNALNLAVSYISLIKSAGAMHSPRVLRRIWSPMKEVATTDSYTCWIDGSFSALNQGGWAYILMKGQTLIQYAAEYGQIDSAFTGELKAISMAFRDVLQLDNTSCTFFTDCELLMKVLNGDEQVDVVPWQSYFEAKDAAICFRSCAQFDCAFCPREQNGIAHLLANYARVHRASFRNFMYPLPCRCNSNIFN</sequence>
<protein>
    <submittedName>
        <fullName evidence="3">RNA-directed DNA polymerase (Reverse transcriptase)-related family protein</fullName>
    </submittedName>
</protein>